<reference evidence="1 2" key="1">
    <citation type="journal article" date="2020" name="IScience">
        <title>Genome Sequencing of the Endangered Kingdonia uniflora (Circaeasteraceae, Ranunculales) Reveals Potential Mechanisms of Evolutionary Specialization.</title>
        <authorList>
            <person name="Sun Y."/>
            <person name="Deng T."/>
            <person name="Zhang A."/>
            <person name="Moore M.J."/>
            <person name="Landis J.B."/>
            <person name="Lin N."/>
            <person name="Zhang H."/>
            <person name="Zhang X."/>
            <person name="Huang J."/>
            <person name="Zhang X."/>
            <person name="Sun H."/>
            <person name="Wang H."/>
        </authorList>
    </citation>
    <scope>NUCLEOTIDE SEQUENCE [LARGE SCALE GENOMIC DNA]</scope>
    <source>
        <strain evidence="1">TB1705</strain>
        <tissue evidence="1">Leaf</tissue>
    </source>
</reference>
<gene>
    <name evidence="1" type="ORF">GIB67_014024</name>
</gene>
<proteinExistence type="predicted"/>
<comment type="caution">
    <text evidence="1">The sequence shown here is derived from an EMBL/GenBank/DDBJ whole genome shotgun (WGS) entry which is preliminary data.</text>
</comment>
<dbReference type="Proteomes" id="UP000541444">
    <property type="component" value="Unassembled WGS sequence"/>
</dbReference>
<dbReference type="EMBL" id="JACGCM010002619">
    <property type="protein sequence ID" value="KAF6137895.1"/>
    <property type="molecule type" value="Genomic_DNA"/>
</dbReference>
<dbReference type="OrthoDB" id="1592637at2759"/>
<protein>
    <submittedName>
        <fullName evidence="1">Uncharacterized protein</fullName>
    </submittedName>
</protein>
<dbReference type="AlphaFoldDB" id="A0A7J7L5I1"/>
<name>A0A7J7L5I1_9MAGN</name>
<organism evidence="1 2">
    <name type="scientific">Kingdonia uniflora</name>
    <dbReference type="NCBI Taxonomy" id="39325"/>
    <lineage>
        <taxon>Eukaryota</taxon>
        <taxon>Viridiplantae</taxon>
        <taxon>Streptophyta</taxon>
        <taxon>Embryophyta</taxon>
        <taxon>Tracheophyta</taxon>
        <taxon>Spermatophyta</taxon>
        <taxon>Magnoliopsida</taxon>
        <taxon>Ranunculales</taxon>
        <taxon>Circaeasteraceae</taxon>
        <taxon>Kingdonia</taxon>
    </lineage>
</organism>
<evidence type="ECO:0000313" key="1">
    <source>
        <dbReference type="EMBL" id="KAF6137895.1"/>
    </source>
</evidence>
<sequence length="147" mass="16505">MSYSVFSRPIILPKLPSPAVRLDAIIPNRRRKLGFRVCGVKASMVDSYEGSSNFAKRIEQACNRGRFPVLLVIQMDTWNANGVEVQVSSFLEIICSVKYLRETRPVSYVPERAQSVAPTVKERASVQNGWESLLCQSRSSVFSSCMK</sequence>
<accession>A0A7J7L5I1</accession>
<evidence type="ECO:0000313" key="2">
    <source>
        <dbReference type="Proteomes" id="UP000541444"/>
    </source>
</evidence>
<keyword evidence="2" id="KW-1185">Reference proteome</keyword>